<comment type="subcellular location">
    <subcellularLocation>
        <location evidence="1">Lysosome</location>
    </subcellularLocation>
</comment>
<dbReference type="InterPro" id="IPR008758">
    <property type="entry name" value="Peptidase_S28"/>
</dbReference>
<evidence type="ECO:0000256" key="7">
    <source>
        <dbReference type="ARBA" id="ARBA00022801"/>
    </source>
</evidence>
<evidence type="ECO:0000256" key="4">
    <source>
        <dbReference type="ARBA" id="ARBA00022645"/>
    </source>
</evidence>
<evidence type="ECO:0000256" key="9">
    <source>
        <dbReference type="ARBA" id="ARBA00023157"/>
    </source>
</evidence>
<evidence type="ECO:0000313" key="20">
    <source>
        <dbReference type="Proteomes" id="UP000729913"/>
    </source>
</evidence>
<comment type="caution">
    <text evidence="19">The sequence shown here is derived from an EMBL/GenBank/DDBJ whole genome shotgun (WGS) entry which is preliminary data.</text>
</comment>
<gene>
    <name evidence="19" type="ORF">G9C98_003552</name>
</gene>
<evidence type="ECO:0000256" key="18">
    <source>
        <dbReference type="SAM" id="SignalP"/>
    </source>
</evidence>
<dbReference type="Pfam" id="PF05577">
    <property type="entry name" value="Peptidase_S28"/>
    <property type="match status" value="1"/>
</dbReference>
<evidence type="ECO:0000256" key="16">
    <source>
        <dbReference type="ARBA" id="ARBA00076475"/>
    </source>
</evidence>
<accession>A0A8J5QQD2</accession>
<keyword evidence="8" id="KW-0865">Zymogen</keyword>
<dbReference type="EMBL" id="JAAOIC020000039">
    <property type="protein sequence ID" value="KAG8039245.1"/>
    <property type="molecule type" value="Genomic_DNA"/>
</dbReference>
<dbReference type="AlphaFoldDB" id="A0A8J5QQD2"/>
<name>A0A8J5QQD2_9HYME</name>
<evidence type="ECO:0000256" key="2">
    <source>
        <dbReference type="ARBA" id="ARBA00011079"/>
    </source>
</evidence>
<protein>
    <recommendedName>
        <fullName evidence="15">Lysosomal Pro-X carboxypeptidase</fullName>
        <ecNumber evidence="14">3.4.16.2</ecNumber>
    </recommendedName>
    <alternativeName>
        <fullName evidence="17">Proline carboxypeptidase</fullName>
    </alternativeName>
    <alternativeName>
        <fullName evidence="16">Prolylcarboxypeptidase</fullName>
    </alternativeName>
</protein>
<keyword evidence="6 18" id="KW-0732">Signal</keyword>
<evidence type="ECO:0000256" key="3">
    <source>
        <dbReference type="ARBA" id="ARBA00011738"/>
    </source>
</evidence>
<keyword evidence="20" id="KW-1185">Reference proteome</keyword>
<dbReference type="PANTHER" id="PTHR11010:SF38">
    <property type="entry name" value="LYSOSOMAL PRO-X CARBOXYPEPTIDASE"/>
    <property type="match status" value="1"/>
</dbReference>
<evidence type="ECO:0000256" key="17">
    <source>
        <dbReference type="ARBA" id="ARBA00076608"/>
    </source>
</evidence>
<feature type="chain" id="PRO_5035168646" description="Lysosomal Pro-X carboxypeptidase" evidence="18">
    <location>
        <begin position="25"/>
        <end position="497"/>
    </location>
</feature>
<keyword evidence="4" id="KW-0121">Carboxypeptidase</keyword>
<evidence type="ECO:0000256" key="13">
    <source>
        <dbReference type="ARBA" id="ARBA00059701"/>
    </source>
</evidence>
<comment type="function">
    <text evidence="13">Cleaves C-terminal amino acids linked to proline in peptides such as angiotensin II, III and des-Arg9-bradykinin. This cleavage occurs at acidic pH, but enzymatic activity is retained with some substrates at neutral pH.</text>
</comment>
<sequence length="497" mass="56037">MDYKAYNFALLSFILTIQFIKLNSHQVITASTEVTKSNSSPYKYMTKKFTVPVDHFSFSINNTFEMRYFVNDTWKSGKNPPIFFYTGNEGDLETFAENTGFMWDIAPTFGALIVFAEHRYYGESKPFGNKSFDNVKNLGYLTSQQALADYVDLIVHLKSDPSLKDSPVIAFGGSYGGMLSAWVRMKYPHIIHGAIAASAPVLQFTGYTDCQAFSRIVTSDFRAVDPNCEKVIRKSWESIKNLTSSDDGKKWISTKFKVCGSLTTDENFKTFKDFLVSVYSNLAMVNYPYATDFLSPLPAYPIREFCKFLNNTNLSSDKDVLTNLQKGINLYSNYTGKRECLDLSNPEPDLGVASGWDYQACTEMVMPMCNDGVNDMFEPEAWNFTEFSENCFSHFNVTPKPDLVCNMYGCDDLSTASNIVFSNGLLDPWSSGGILRNVSSSAVAIIIPEGAHHLDLRGSHPADPYSVLKAREYHVYSIKKWIKQYRESFNNDTVLAI</sequence>
<evidence type="ECO:0000256" key="1">
    <source>
        <dbReference type="ARBA" id="ARBA00004371"/>
    </source>
</evidence>
<evidence type="ECO:0000256" key="10">
    <source>
        <dbReference type="ARBA" id="ARBA00023180"/>
    </source>
</evidence>
<feature type="signal peptide" evidence="18">
    <location>
        <begin position="1"/>
        <end position="24"/>
    </location>
</feature>
<keyword evidence="7" id="KW-0378">Hydrolase</keyword>
<evidence type="ECO:0000256" key="15">
    <source>
        <dbReference type="ARBA" id="ARBA00073691"/>
    </source>
</evidence>
<evidence type="ECO:0000256" key="12">
    <source>
        <dbReference type="ARBA" id="ARBA00052013"/>
    </source>
</evidence>
<dbReference type="EC" id="3.4.16.2" evidence="14"/>
<reference evidence="19" key="2">
    <citation type="submission" date="2021-04" db="EMBL/GenBank/DDBJ databases">
        <title>Genome-wide patterns of bracovirus chromosomal integration into multiple host tissues during parasitism.</title>
        <authorList>
            <person name="Chebbi M.A.C."/>
        </authorList>
    </citation>
    <scope>NUCLEOTIDE SEQUENCE</scope>
    <source>
        <tissue evidence="19">Whole body</tissue>
    </source>
</reference>
<evidence type="ECO:0000256" key="6">
    <source>
        <dbReference type="ARBA" id="ARBA00022729"/>
    </source>
</evidence>
<keyword evidence="9" id="KW-1015">Disulfide bond</keyword>
<comment type="subunit">
    <text evidence="3">Homodimer.</text>
</comment>
<dbReference type="GO" id="GO:0005764">
    <property type="term" value="C:lysosome"/>
    <property type="evidence" value="ECO:0007669"/>
    <property type="project" value="UniProtKB-SubCell"/>
</dbReference>
<keyword evidence="10" id="KW-0325">Glycoprotein</keyword>
<dbReference type="GO" id="GO:0004185">
    <property type="term" value="F:serine-type carboxypeptidase activity"/>
    <property type="evidence" value="ECO:0007669"/>
    <property type="project" value="UniProtKB-EC"/>
</dbReference>
<evidence type="ECO:0000313" key="19">
    <source>
        <dbReference type="EMBL" id="KAG8039245.1"/>
    </source>
</evidence>
<comment type="catalytic activity">
    <reaction evidence="12">
        <text>Cleavage of a -Pro-|-Xaa bond to release a C-terminal amino acid.</text>
        <dbReference type="EC" id="3.4.16.2"/>
    </reaction>
</comment>
<reference evidence="19" key="1">
    <citation type="submission" date="2020-03" db="EMBL/GenBank/DDBJ databases">
        <authorList>
            <person name="Chebbi M.A."/>
            <person name="Drezen J.M."/>
        </authorList>
    </citation>
    <scope>NUCLEOTIDE SEQUENCE</scope>
    <source>
        <tissue evidence="19">Whole body</tissue>
    </source>
</reference>
<evidence type="ECO:0000256" key="8">
    <source>
        <dbReference type="ARBA" id="ARBA00023145"/>
    </source>
</evidence>
<evidence type="ECO:0000256" key="14">
    <source>
        <dbReference type="ARBA" id="ARBA00066456"/>
    </source>
</evidence>
<dbReference type="Proteomes" id="UP000729913">
    <property type="component" value="Unassembled WGS sequence"/>
</dbReference>
<keyword evidence="5" id="KW-0645">Protease</keyword>
<keyword evidence="11" id="KW-0458">Lysosome</keyword>
<dbReference type="GO" id="GO:0008239">
    <property type="term" value="F:dipeptidyl-peptidase activity"/>
    <property type="evidence" value="ECO:0007669"/>
    <property type="project" value="TreeGrafter"/>
</dbReference>
<comment type="similarity">
    <text evidence="2">Belongs to the peptidase S28 family.</text>
</comment>
<organism evidence="19 20">
    <name type="scientific">Cotesia typhae</name>
    <dbReference type="NCBI Taxonomy" id="2053667"/>
    <lineage>
        <taxon>Eukaryota</taxon>
        <taxon>Metazoa</taxon>
        <taxon>Ecdysozoa</taxon>
        <taxon>Arthropoda</taxon>
        <taxon>Hexapoda</taxon>
        <taxon>Insecta</taxon>
        <taxon>Pterygota</taxon>
        <taxon>Neoptera</taxon>
        <taxon>Endopterygota</taxon>
        <taxon>Hymenoptera</taxon>
        <taxon>Apocrita</taxon>
        <taxon>Ichneumonoidea</taxon>
        <taxon>Braconidae</taxon>
        <taxon>Microgastrinae</taxon>
        <taxon>Cotesia</taxon>
    </lineage>
</organism>
<dbReference type="PANTHER" id="PTHR11010">
    <property type="entry name" value="PROTEASE S28 PRO-X CARBOXYPEPTIDASE-RELATED"/>
    <property type="match status" value="1"/>
</dbReference>
<proteinExistence type="inferred from homology"/>
<evidence type="ECO:0000256" key="11">
    <source>
        <dbReference type="ARBA" id="ARBA00023228"/>
    </source>
</evidence>
<dbReference type="OrthoDB" id="2130629at2759"/>
<dbReference type="GO" id="GO:0006508">
    <property type="term" value="P:proteolysis"/>
    <property type="evidence" value="ECO:0007669"/>
    <property type="project" value="UniProtKB-KW"/>
</dbReference>
<dbReference type="FunFam" id="1.20.120.980:FF:000002">
    <property type="entry name" value="lysosomal Pro-X carboxypeptidase"/>
    <property type="match status" value="1"/>
</dbReference>
<evidence type="ECO:0000256" key="5">
    <source>
        <dbReference type="ARBA" id="ARBA00022670"/>
    </source>
</evidence>